<dbReference type="AlphaFoldDB" id="A0A660CDE1"/>
<dbReference type="Pfam" id="PF19278">
    <property type="entry name" value="Hydant_A_C"/>
    <property type="match status" value="1"/>
</dbReference>
<dbReference type="InterPro" id="IPR008040">
    <property type="entry name" value="Hydant_A_N"/>
</dbReference>
<proteinExistence type="predicted"/>
<gene>
    <name evidence="4" type="ORF">JD82_00716</name>
</gene>
<feature type="domain" description="Hydantoinase/oxoprolinase N-terminal" evidence="2">
    <location>
        <begin position="7"/>
        <end position="193"/>
    </location>
</feature>
<sequence>MPSYYVASDIGGTFTDTVVIDSAGTVGRHKSSTVPDDPAHGVLDTLVLAAEERGVPLDQLLADVEVFAHGTTVATNAMLEGRGCAVGLIQTRGFGDTLPIMRGFKAGGLDEEETKRFRTLVKQPVVVPRTLTAEVTERIDYAGRIVCPLDEDDVRRAVRELVEAGAEVFAVSLLWSFACDVHERRVAEIVEEEVPGASVTLSSEFLPRIGEYARTLTTAINASLRPVLRTSLDSFESTLSEAGLSAAPLLMQSNGGLATFGDVERRAAATVMSGPVGGVVASQALGARAGYRNIVTTDMGGTSFDVGLVLDGRPVMSNTTLIGRDELALPSVAVRAIGAGAGSVASVRGGVLQVGPESAGARPGPACYGRGGTRPTVADADLVLGYLNPDNFLGGRLTLDVDRARRVIDEHVARPAGLSVEQAAEGIKTIVDARMADLVRKVTVEQGYDPGDFAVFAYGGAGPLHAFSYGAELGCPQVVVPITASVHSAFGIGCSDLTMVEELSKPMQTPPGTTEHSSALPPAELDATFRQLAERARRNLVAAGAAEDSVSVAKFVEIRFRAQIHVLTVPIEAERITAADVDAMVDRFVDIYEGRFGKGAAFLDGGVEITTFRVVATSPVPRTEFDGSTLGSAAPARPDRRQVFSGGTWREAAVYRADHLHEGLAIDGLAIVELPDTTVVVGPDQTAGVDGLGNIVIENR</sequence>
<feature type="domain" description="Acetophenone carboxylase-like C-terminal" evidence="3">
    <location>
        <begin position="523"/>
        <end position="690"/>
    </location>
</feature>
<keyword evidence="5" id="KW-1185">Reference proteome</keyword>
<comment type="caution">
    <text evidence="4">The sequence shown here is derived from an EMBL/GenBank/DDBJ whole genome shotgun (WGS) entry which is preliminary data.</text>
</comment>
<dbReference type="PANTHER" id="PTHR11365">
    <property type="entry name" value="5-OXOPROLINASE RELATED"/>
    <property type="match status" value="1"/>
</dbReference>
<evidence type="ECO:0000259" key="2">
    <source>
        <dbReference type="Pfam" id="PF05378"/>
    </source>
</evidence>
<name>A0A660CDE1_9PSEU</name>
<dbReference type="Proteomes" id="UP000317303">
    <property type="component" value="Unassembled WGS sequence"/>
</dbReference>
<dbReference type="GO" id="GO:0017168">
    <property type="term" value="F:5-oxoprolinase (ATP-hydrolyzing) activity"/>
    <property type="evidence" value="ECO:0007669"/>
    <property type="project" value="TreeGrafter"/>
</dbReference>
<evidence type="ECO:0000313" key="5">
    <source>
        <dbReference type="Proteomes" id="UP000317303"/>
    </source>
</evidence>
<dbReference type="Pfam" id="PF05378">
    <property type="entry name" value="Hydant_A_N"/>
    <property type="match status" value="1"/>
</dbReference>
<dbReference type="OrthoDB" id="9768323at2"/>
<dbReference type="Pfam" id="PF01968">
    <property type="entry name" value="Hydantoinase_A"/>
    <property type="match status" value="1"/>
</dbReference>
<dbReference type="RefSeq" id="WP_030531832.1">
    <property type="nucleotide sequence ID" value="NZ_JOIJ01000006.1"/>
</dbReference>
<dbReference type="InterPro" id="IPR049517">
    <property type="entry name" value="ACX-like_C"/>
</dbReference>
<dbReference type="GO" id="GO:0006749">
    <property type="term" value="P:glutathione metabolic process"/>
    <property type="evidence" value="ECO:0007669"/>
    <property type="project" value="TreeGrafter"/>
</dbReference>
<dbReference type="InterPro" id="IPR045079">
    <property type="entry name" value="Oxoprolinase-like"/>
</dbReference>
<organism evidence="4 5">
    <name type="scientific">Prauserella rugosa</name>
    <dbReference type="NCBI Taxonomy" id="43354"/>
    <lineage>
        <taxon>Bacteria</taxon>
        <taxon>Bacillati</taxon>
        <taxon>Actinomycetota</taxon>
        <taxon>Actinomycetes</taxon>
        <taxon>Pseudonocardiales</taxon>
        <taxon>Pseudonocardiaceae</taxon>
        <taxon>Prauserella</taxon>
    </lineage>
</organism>
<protein>
    <submittedName>
        <fullName evidence="4">N-methylhydantoinase A</fullName>
    </submittedName>
</protein>
<accession>A0A660CDE1</accession>
<dbReference type="EMBL" id="VLJV01000001">
    <property type="protein sequence ID" value="TWH18895.1"/>
    <property type="molecule type" value="Genomic_DNA"/>
</dbReference>
<dbReference type="PANTHER" id="PTHR11365:SF23">
    <property type="entry name" value="HYPOTHETICAL 5-OXOPROLINASE (EUROFUNG)-RELATED"/>
    <property type="match status" value="1"/>
</dbReference>
<evidence type="ECO:0000259" key="3">
    <source>
        <dbReference type="Pfam" id="PF19278"/>
    </source>
</evidence>
<reference evidence="4 5" key="1">
    <citation type="submission" date="2019-07" db="EMBL/GenBank/DDBJ databases">
        <title>R&amp;d 2014.</title>
        <authorList>
            <person name="Klenk H.-P."/>
        </authorList>
    </citation>
    <scope>NUCLEOTIDE SEQUENCE [LARGE SCALE GENOMIC DNA]</scope>
    <source>
        <strain evidence="4 5">DSM 43194</strain>
    </source>
</reference>
<feature type="domain" description="Hydantoinase A/oxoprolinase" evidence="1">
    <location>
        <begin position="214"/>
        <end position="498"/>
    </location>
</feature>
<evidence type="ECO:0000313" key="4">
    <source>
        <dbReference type="EMBL" id="TWH18895.1"/>
    </source>
</evidence>
<dbReference type="InterPro" id="IPR002821">
    <property type="entry name" value="Hydantoinase_A"/>
</dbReference>
<evidence type="ECO:0000259" key="1">
    <source>
        <dbReference type="Pfam" id="PF01968"/>
    </source>
</evidence>
<dbReference type="GO" id="GO:0005829">
    <property type="term" value="C:cytosol"/>
    <property type="evidence" value="ECO:0007669"/>
    <property type="project" value="TreeGrafter"/>
</dbReference>